<evidence type="ECO:0000313" key="2">
    <source>
        <dbReference type="Proteomes" id="UP000030745"/>
    </source>
</evidence>
<dbReference type="OrthoDB" id="28230at2759"/>
<dbReference type="GeneID" id="24134959"/>
<dbReference type="EMBL" id="KK583328">
    <property type="protein sequence ID" value="KDO19946.1"/>
    <property type="molecule type" value="Genomic_DNA"/>
</dbReference>
<dbReference type="Proteomes" id="UP000030745">
    <property type="component" value="Unassembled WGS sequence"/>
</dbReference>
<proteinExistence type="predicted"/>
<dbReference type="Gene3D" id="1.10.510.10">
    <property type="entry name" value="Transferase(Phosphotransferase) domain 1"/>
    <property type="match status" value="1"/>
</dbReference>
<sequence length="90" mass="10047">MGVRTLLADWTVTGYLCPGASEFLPARQVSSYSLDGGNVRQYLDKTRKGEPIPFDHSTIGIAWVIVNALAELHRNGFLHRDLNCLNLLYV</sequence>
<evidence type="ECO:0008006" key="3">
    <source>
        <dbReference type="Google" id="ProtNLM"/>
    </source>
</evidence>
<dbReference type="InterPro" id="IPR011009">
    <property type="entry name" value="Kinase-like_dom_sf"/>
</dbReference>
<dbReference type="RefSeq" id="XP_012209318.1">
    <property type="nucleotide sequence ID" value="XM_012353928.1"/>
</dbReference>
<gene>
    <name evidence="1" type="ORF">SPRG_13052</name>
</gene>
<dbReference type="AlphaFoldDB" id="A0A067C053"/>
<dbReference type="VEuPathDB" id="FungiDB:SPRG_13052"/>
<accession>A0A067C053</accession>
<keyword evidence="2" id="KW-1185">Reference proteome</keyword>
<organism evidence="1 2">
    <name type="scientific">Saprolegnia parasitica (strain CBS 223.65)</name>
    <dbReference type="NCBI Taxonomy" id="695850"/>
    <lineage>
        <taxon>Eukaryota</taxon>
        <taxon>Sar</taxon>
        <taxon>Stramenopiles</taxon>
        <taxon>Oomycota</taxon>
        <taxon>Saprolegniomycetes</taxon>
        <taxon>Saprolegniales</taxon>
        <taxon>Saprolegniaceae</taxon>
        <taxon>Saprolegnia</taxon>
    </lineage>
</organism>
<dbReference type="SUPFAM" id="SSF56112">
    <property type="entry name" value="Protein kinase-like (PK-like)"/>
    <property type="match status" value="1"/>
</dbReference>
<protein>
    <recommendedName>
        <fullName evidence="3">Protein kinase domain-containing protein</fullName>
    </recommendedName>
</protein>
<reference evidence="1 2" key="1">
    <citation type="journal article" date="2013" name="PLoS Genet.">
        <title>Distinctive expansion of potential virulence genes in the genome of the oomycete fish pathogen Saprolegnia parasitica.</title>
        <authorList>
            <person name="Jiang R.H."/>
            <person name="de Bruijn I."/>
            <person name="Haas B.J."/>
            <person name="Belmonte R."/>
            <person name="Lobach L."/>
            <person name="Christie J."/>
            <person name="van den Ackerveken G."/>
            <person name="Bottin A."/>
            <person name="Bulone V."/>
            <person name="Diaz-Moreno S.M."/>
            <person name="Dumas B."/>
            <person name="Fan L."/>
            <person name="Gaulin E."/>
            <person name="Govers F."/>
            <person name="Grenville-Briggs L.J."/>
            <person name="Horner N.R."/>
            <person name="Levin J.Z."/>
            <person name="Mammella M."/>
            <person name="Meijer H.J."/>
            <person name="Morris P."/>
            <person name="Nusbaum C."/>
            <person name="Oome S."/>
            <person name="Phillips A.J."/>
            <person name="van Rooyen D."/>
            <person name="Rzeszutek E."/>
            <person name="Saraiva M."/>
            <person name="Secombes C.J."/>
            <person name="Seidl M.F."/>
            <person name="Snel B."/>
            <person name="Stassen J.H."/>
            <person name="Sykes S."/>
            <person name="Tripathy S."/>
            <person name="van den Berg H."/>
            <person name="Vega-Arreguin J.C."/>
            <person name="Wawra S."/>
            <person name="Young S.K."/>
            <person name="Zeng Q."/>
            <person name="Dieguez-Uribeondo J."/>
            <person name="Russ C."/>
            <person name="Tyler B.M."/>
            <person name="van West P."/>
        </authorList>
    </citation>
    <scope>NUCLEOTIDE SEQUENCE [LARGE SCALE GENOMIC DNA]</scope>
    <source>
        <strain evidence="1 2">CBS 223.65</strain>
    </source>
</reference>
<name>A0A067C053_SAPPC</name>
<evidence type="ECO:0000313" key="1">
    <source>
        <dbReference type="EMBL" id="KDO19946.1"/>
    </source>
</evidence>
<dbReference type="KEGG" id="spar:SPRG_13052"/>